<dbReference type="AlphaFoldDB" id="A0A8X6P612"/>
<gene>
    <name evidence="1" type="ORF">NPIL_218161</name>
</gene>
<evidence type="ECO:0000313" key="1">
    <source>
        <dbReference type="EMBL" id="GFT48040.1"/>
    </source>
</evidence>
<evidence type="ECO:0000313" key="2">
    <source>
        <dbReference type="Proteomes" id="UP000887013"/>
    </source>
</evidence>
<name>A0A8X6P612_NEPPI</name>
<dbReference type="Proteomes" id="UP000887013">
    <property type="component" value="Unassembled WGS sequence"/>
</dbReference>
<keyword evidence="2" id="KW-1185">Reference proteome</keyword>
<comment type="caution">
    <text evidence="1">The sequence shown here is derived from an EMBL/GenBank/DDBJ whole genome shotgun (WGS) entry which is preliminary data.</text>
</comment>
<dbReference type="EMBL" id="BMAW01016227">
    <property type="protein sequence ID" value="GFT48040.1"/>
    <property type="molecule type" value="Genomic_DNA"/>
</dbReference>
<protein>
    <submittedName>
        <fullName evidence="1">Uncharacterized protein</fullName>
    </submittedName>
</protein>
<dbReference type="OrthoDB" id="10285291at2759"/>
<organism evidence="1 2">
    <name type="scientific">Nephila pilipes</name>
    <name type="common">Giant wood spider</name>
    <name type="synonym">Nephila maculata</name>
    <dbReference type="NCBI Taxonomy" id="299642"/>
    <lineage>
        <taxon>Eukaryota</taxon>
        <taxon>Metazoa</taxon>
        <taxon>Ecdysozoa</taxon>
        <taxon>Arthropoda</taxon>
        <taxon>Chelicerata</taxon>
        <taxon>Arachnida</taxon>
        <taxon>Araneae</taxon>
        <taxon>Araneomorphae</taxon>
        <taxon>Entelegynae</taxon>
        <taxon>Araneoidea</taxon>
        <taxon>Nephilidae</taxon>
        <taxon>Nephila</taxon>
    </lineage>
</organism>
<reference evidence="1" key="1">
    <citation type="submission" date="2020-08" db="EMBL/GenBank/DDBJ databases">
        <title>Multicomponent nature underlies the extraordinary mechanical properties of spider dragline silk.</title>
        <authorList>
            <person name="Kono N."/>
            <person name="Nakamura H."/>
            <person name="Mori M."/>
            <person name="Yoshida Y."/>
            <person name="Ohtoshi R."/>
            <person name="Malay A.D."/>
            <person name="Moran D.A.P."/>
            <person name="Tomita M."/>
            <person name="Numata K."/>
            <person name="Arakawa K."/>
        </authorList>
    </citation>
    <scope>NUCLEOTIDE SEQUENCE</scope>
</reference>
<sequence>MRAKMVLEKRRDSGEGDEINDCSPVISLGEQTARLDRGSTCATHKKRVRKEFCSVYPLVMFVDLNEGCVAHEREMCYDFCLGDVEGE</sequence>
<proteinExistence type="predicted"/>
<accession>A0A8X6P612</accession>